<keyword evidence="1" id="KW-0175">Coiled coil</keyword>
<gene>
    <name evidence="3" type="ORF">CVV64_10215</name>
</gene>
<keyword evidence="2" id="KW-0812">Transmembrane</keyword>
<keyword evidence="2" id="KW-0472">Membrane</keyword>
<comment type="caution">
    <text evidence="3">The sequence shown here is derived from an EMBL/GenBank/DDBJ whole genome shotgun (WGS) entry which is preliminary data.</text>
</comment>
<evidence type="ECO:0000256" key="2">
    <source>
        <dbReference type="SAM" id="Phobius"/>
    </source>
</evidence>
<dbReference type="AlphaFoldDB" id="A0A2N1PPS1"/>
<feature type="coiled-coil region" evidence="1">
    <location>
        <begin position="50"/>
        <end position="101"/>
    </location>
</feature>
<evidence type="ECO:0000313" key="3">
    <source>
        <dbReference type="EMBL" id="PKK90330.1"/>
    </source>
</evidence>
<feature type="transmembrane region" description="Helical" evidence="2">
    <location>
        <begin position="104"/>
        <end position="124"/>
    </location>
</feature>
<protein>
    <submittedName>
        <fullName evidence="3">Uncharacterized protein</fullName>
    </submittedName>
</protein>
<keyword evidence="2" id="KW-1133">Transmembrane helix</keyword>
<sequence>MNTNNRKIAVRLTIIVNICIFLIAGFSAYMSLKTSERILIEIRAESVPKIQELQNRLENLKSETNITEAGSESVRKIEKSITAQNRLLKSAEIRVRETKRKTPIILVSIFAISIILSFVILLSLKMGEIAMTVTYQGHQISIQSCASHAMLKIDNELQDVSFNRAGHRMTAVLLSENDENADTELKVSISYPIKPKVFFFLNHQLVKADQNGELIKASPEELGLEDSQS</sequence>
<feature type="transmembrane region" description="Helical" evidence="2">
    <location>
        <begin position="12"/>
        <end position="32"/>
    </location>
</feature>
<evidence type="ECO:0000313" key="4">
    <source>
        <dbReference type="Proteomes" id="UP000233256"/>
    </source>
</evidence>
<dbReference type="EMBL" id="PGXC01000006">
    <property type="protein sequence ID" value="PKK90330.1"/>
    <property type="molecule type" value="Genomic_DNA"/>
</dbReference>
<evidence type="ECO:0000256" key="1">
    <source>
        <dbReference type="SAM" id="Coils"/>
    </source>
</evidence>
<proteinExistence type="predicted"/>
<accession>A0A2N1PPS1</accession>
<name>A0A2N1PPS1_9BACT</name>
<organism evidence="3 4">
    <name type="scientific">Candidatus Wallbacteria bacterium HGW-Wallbacteria-1</name>
    <dbReference type="NCBI Taxonomy" id="2013854"/>
    <lineage>
        <taxon>Bacteria</taxon>
        <taxon>Candidatus Walliibacteriota</taxon>
    </lineage>
</organism>
<dbReference type="Proteomes" id="UP000233256">
    <property type="component" value="Unassembled WGS sequence"/>
</dbReference>
<reference evidence="3 4" key="1">
    <citation type="journal article" date="2017" name="ISME J.">
        <title>Potential for microbial H2 and metal transformations associated with novel bacteria and archaea in deep terrestrial subsurface sediments.</title>
        <authorList>
            <person name="Hernsdorf A.W."/>
            <person name="Amano Y."/>
            <person name="Miyakawa K."/>
            <person name="Ise K."/>
            <person name="Suzuki Y."/>
            <person name="Anantharaman K."/>
            <person name="Probst A."/>
            <person name="Burstein D."/>
            <person name="Thomas B.C."/>
            <person name="Banfield J.F."/>
        </authorList>
    </citation>
    <scope>NUCLEOTIDE SEQUENCE [LARGE SCALE GENOMIC DNA]</scope>
    <source>
        <strain evidence="3">HGW-Wallbacteria-1</strain>
    </source>
</reference>